<evidence type="ECO:0000313" key="1">
    <source>
        <dbReference type="EMBL" id="DAD96501.1"/>
    </source>
</evidence>
<sequence length="55" mass="6556">MKKLKITFTEDENKNIRFDCRHDSEEHFSDLEIVGLLSIMKNDVMEVMRNNGRKV</sequence>
<accession>A0A8S5NNV9</accession>
<dbReference type="EMBL" id="BK015217">
    <property type="protein sequence ID" value="DAD96501.1"/>
    <property type="molecule type" value="Genomic_DNA"/>
</dbReference>
<organism evidence="1">
    <name type="scientific">Myoviridae sp. ctj3P51</name>
    <dbReference type="NCBI Taxonomy" id="2826687"/>
    <lineage>
        <taxon>Viruses</taxon>
        <taxon>Duplodnaviria</taxon>
        <taxon>Heunggongvirae</taxon>
        <taxon>Uroviricota</taxon>
        <taxon>Caudoviricetes</taxon>
    </lineage>
</organism>
<name>A0A8S5NNV9_9CAUD</name>
<protein>
    <submittedName>
        <fullName evidence="1">Uncharacterized protein</fullName>
    </submittedName>
</protein>
<proteinExistence type="predicted"/>
<reference evidence="1" key="1">
    <citation type="journal article" date="2021" name="Proc. Natl. Acad. Sci. U.S.A.">
        <title>A Catalog of Tens of Thousands of Viruses from Human Metagenomes Reveals Hidden Associations with Chronic Diseases.</title>
        <authorList>
            <person name="Tisza M.J."/>
            <person name="Buck C.B."/>
        </authorList>
    </citation>
    <scope>NUCLEOTIDE SEQUENCE</scope>
    <source>
        <strain evidence="1">Ctj3P51</strain>
    </source>
</reference>